<sequence>MREKAYLVFFPKDQSTRFNSKEDAELEKRGIYLFGFPFDCIVLVSSISSKPKSIGVLLKEAGAGQYSDSLNSIEWKDEPITIRIPTEKYKGAKDSELAQIAAILGRYEEANLYLDLSSFLSLEYMKKYSVVKTLQLFKAKEVRDRFDDLRYRIVRLDGIRRSFSIFKNHLKFSKQQEGYRKEFKELYDPLLESMEKVSHIYEELKEKLGEKKFLVWEMIAEYTIVVLISFELLIELLDYFGK</sequence>
<reference evidence="1" key="1">
    <citation type="journal article" date="2019" name="PLoS Negl. Trop. Dis.">
        <title>Revisiting the worldwide diversity of Leptospira species in the environment.</title>
        <authorList>
            <person name="Vincent A.T."/>
            <person name="Schiettekatte O."/>
            <person name="Bourhy P."/>
            <person name="Veyrier F.J."/>
            <person name="Picardeau M."/>
        </authorList>
    </citation>
    <scope>NUCLEOTIDE SEQUENCE [LARGE SCALE GENOMIC DNA]</scope>
    <source>
        <strain evidence="1">SSS9</strain>
    </source>
</reference>
<name>A0A4V3JCZ2_9LEPT</name>
<dbReference type="OrthoDB" id="324321at2"/>
<gene>
    <name evidence="1" type="ORF">EHO59_07650</name>
</gene>
<organism evidence="1 2">
    <name type="scientific">Leptospira semungkisensis</name>
    <dbReference type="NCBI Taxonomy" id="2484985"/>
    <lineage>
        <taxon>Bacteria</taxon>
        <taxon>Pseudomonadati</taxon>
        <taxon>Spirochaetota</taxon>
        <taxon>Spirochaetia</taxon>
        <taxon>Leptospirales</taxon>
        <taxon>Leptospiraceae</taxon>
        <taxon>Leptospira</taxon>
    </lineage>
</organism>
<dbReference type="Proteomes" id="UP000297453">
    <property type="component" value="Unassembled WGS sequence"/>
</dbReference>
<accession>A0A4V3JCZ2</accession>
<evidence type="ECO:0000313" key="1">
    <source>
        <dbReference type="EMBL" id="TGK07959.1"/>
    </source>
</evidence>
<proteinExistence type="predicted"/>
<comment type="caution">
    <text evidence="1">The sequence shown here is derived from an EMBL/GenBank/DDBJ whole genome shotgun (WGS) entry which is preliminary data.</text>
</comment>
<dbReference type="EMBL" id="RQEP01000005">
    <property type="protein sequence ID" value="TGK07959.1"/>
    <property type="molecule type" value="Genomic_DNA"/>
</dbReference>
<dbReference type="RefSeq" id="WP_135586339.1">
    <property type="nucleotide sequence ID" value="NZ_RQEP01000005.1"/>
</dbReference>
<evidence type="ECO:0000313" key="2">
    <source>
        <dbReference type="Proteomes" id="UP000297453"/>
    </source>
</evidence>
<keyword evidence="2" id="KW-1185">Reference proteome</keyword>
<protein>
    <submittedName>
        <fullName evidence="1">Uncharacterized protein</fullName>
    </submittedName>
</protein>
<dbReference type="AlphaFoldDB" id="A0A4V3JCZ2"/>